<organism evidence="2 3">
    <name type="scientific">Sphagnum troendelagicum</name>
    <dbReference type="NCBI Taxonomy" id="128251"/>
    <lineage>
        <taxon>Eukaryota</taxon>
        <taxon>Viridiplantae</taxon>
        <taxon>Streptophyta</taxon>
        <taxon>Embryophyta</taxon>
        <taxon>Bryophyta</taxon>
        <taxon>Sphagnophytina</taxon>
        <taxon>Sphagnopsida</taxon>
        <taxon>Sphagnales</taxon>
        <taxon>Sphagnaceae</taxon>
        <taxon>Sphagnum</taxon>
    </lineage>
</organism>
<protein>
    <submittedName>
        <fullName evidence="2">Uncharacterized protein</fullName>
    </submittedName>
</protein>
<name>A0ABP0TN73_9BRYO</name>
<dbReference type="EMBL" id="OZ019905">
    <property type="protein sequence ID" value="CAK9200888.1"/>
    <property type="molecule type" value="Genomic_DNA"/>
</dbReference>
<sequence length="137" mass="14743">MRGSRAATLKLRFFDRPVALGPSLLWLETNGVLIAVCKRRDFLNLWDASAIVESHYDEQTVGCAGNTGGSGQGHRAGASQAGSLSTGSFSGKKMEVDNWMYTGDVNILDNLIAVPMRLYDISSIHGRPEKDGGKTLA</sequence>
<gene>
    <name evidence="2" type="ORF">CSSPTR1EN2_LOCUS5632</name>
</gene>
<feature type="region of interest" description="Disordered" evidence="1">
    <location>
        <begin position="67"/>
        <end position="87"/>
    </location>
</feature>
<evidence type="ECO:0000313" key="3">
    <source>
        <dbReference type="Proteomes" id="UP001497512"/>
    </source>
</evidence>
<keyword evidence="3" id="KW-1185">Reference proteome</keyword>
<reference evidence="2" key="1">
    <citation type="submission" date="2024-02" db="EMBL/GenBank/DDBJ databases">
        <authorList>
            <consortium name="ELIXIR-Norway"/>
            <consortium name="Elixir Norway"/>
        </authorList>
    </citation>
    <scope>NUCLEOTIDE SEQUENCE</scope>
</reference>
<dbReference type="Proteomes" id="UP001497512">
    <property type="component" value="Chromosome 13"/>
</dbReference>
<accession>A0ABP0TN73</accession>
<proteinExistence type="predicted"/>
<evidence type="ECO:0000256" key="1">
    <source>
        <dbReference type="SAM" id="MobiDB-lite"/>
    </source>
</evidence>
<evidence type="ECO:0000313" key="2">
    <source>
        <dbReference type="EMBL" id="CAK9200888.1"/>
    </source>
</evidence>